<gene>
    <name evidence="2" type="ORF">GCM10023183_16560</name>
</gene>
<dbReference type="EMBL" id="BAABGX010000002">
    <property type="protein sequence ID" value="GAA4303715.1"/>
    <property type="molecule type" value="Genomic_DNA"/>
</dbReference>
<feature type="transmembrane region" description="Helical" evidence="1">
    <location>
        <begin position="151"/>
        <end position="170"/>
    </location>
</feature>
<reference evidence="3" key="1">
    <citation type="journal article" date="2019" name="Int. J. Syst. Evol. Microbiol.">
        <title>The Global Catalogue of Microorganisms (GCM) 10K type strain sequencing project: providing services to taxonomists for standard genome sequencing and annotation.</title>
        <authorList>
            <consortium name="The Broad Institute Genomics Platform"/>
            <consortium name="The Broad Institute Genome Sequencing Center for Infectious Disease"/>
            <person name="Wu L."/>
            <person name="Ma J."/>
        </authorList>
    </citation>
    <scope>NUCLEOTIDE SEQUENCE [LARGE SCALE GENOMIC DNA]</scope>
    <source>
        <strain evidence="3">JCM 17917</strain>
    </source>
</reference>
<evidence type="ECO:0000256" key="1">
    <source>
        <dbReference type="SAM" id="Phobius"/>
    </source>
</evidence>
<keyword evidence="1" id="KW-1133">Transmembrane helix</keyword>
<keyword evidence="1" id="KW-0812">Transmembrane</keyword>
<feature type="transmembrane region" description="Helical" evidence="1">
    <location>
        <begin position="177"/>
        <end position="203"/>
    </location>
</feature>
<keyword evidence="3" id="KW-1185">Reference proteome</keyword>
<comment type="caution">
    <text evidence="2">The sequence shown here is derived from an EMBL/GenBank/DDBJ whole genome shotgun (WGS) entry which is preliminary data.</text>
</comment>
<name>A0ABP8FHM0_9BACT</name>
<protein>
    <submittedName>
        <fullName evidence="2">Uncharacterized protein</fullName>
    </submittedName>
</protein>
<evidence type="ECO:0000313" key="2">
    <source>
        <dbReference type="EMBL" id="GAA4303715.1"/>
    </source>
</evidence>
<sequence>MVVLVGTYVLVFFVQVNFQLDVFQHPLEYLKHIHADDGERYIYSHIVSLLYYEGVESVSLEALLKGFTGVSLYHFPEFWLASLFKTVYNANSDLVLFYFVFPLLKTLCVLTVYSLYADHLDTYKRKLLGVFIVFGFLVLGLKWIFPPLAVADLRGIVLLPFLILIAKLLYNKKYDAACAFLFIAGIENVLFLPALGLFLVLFFDKIEKRTLYLFVVYLVAYPLFFFLFKEKVTDKYMTLSLQETFQTLMGDAPARRLYRILLLAFLSYPFKVLLSFLLVNNYSALLKRVWARDLGYWLLLCFLVYHVLFGVFQNLSVDAYQFMSVGLNLAGVAFFFLLSRFIDKGNYMICLVIMLLVTDFRYPFAAIASDRSYDTSLEEKLSKLGEGRAVRGIFVDENTPLKDQFFLFFYPTHVTEYARANDYRTYLYVYDVSGLRNSLAIIDPGPQKIVSRVIQPIFPLEKGIMENIRQHSISVVWISKDSKYLSEFKDYQPIHALGNFLVYSFPSKKAVQV</sequence>
<dbReference type="Proteomes" id="UP001501844">
    <property type="component" value="Unassembled WGS sequence"/>
</dbReference>
<feature type="transmembrane region" description="Helical" evidence="1">
    <location>
        <begin position="257"/>
        <end position="279"/>
    </location>
</feature>
<accession>A0ABP8FHM0</accession>
<feature type="transmembrane region" description="Helical" evidence="1">
    <location>
        <begin position="294"/>
        <end position="312"/>
    </location>
</feature>
<proteinExistence type="predicted"/>
<feature type="transmembrane region" description="Helical" evidence="1">
    <location>
        <begin position="127"/>
        <end position="145"/>
    </location>
</feature>
<keyword evidence="1" id="KW-0472">Membrane</keyword>
<feature type="transmembrane region" description="Helical" evidence="1">
    <location>
        <begin position="95"/>
        <end position="115"/>
    </location>
</feature>
<feature type="transmembrane region" description="Helical" evidence="1">
    <location>
        <begin position="319"/>
        <end position="339"/>
    </location>
</feature>
<evidence type="ECO:0000313" key="3">
    <source>
        <dbReference type="Proteomes" id="UP001501844"/>
    </source>
</evidence>
<feature type="transmembrane region" description="Helical" evidence="1">
    <location>
        <begin position="209"/>
        <end position="228"/>
    </location>
</feature>
<organism evidence="2 3">
    <name type="scientific">Nibribacter koreensis</name>
    <dbReference type="NCBI Taxonomy" id="1084519"/>
    <lineage>
        <taxon>Bacteria</taxon>
        <taxon>Pseudomonadati</taxon>
        <taxon>Bacteroidota</taxon>
        <taxon>Cytophagia</taxon>
        <taxon>Cytophagales</taxon>
        <taxon>Hymenobacteraceae</taxon>
        <taxon>Nibribacter</taxon>
    </lineage>
</organism>